<comment type="caution">
    <text evidence="8">The sequence shown here is derived from an EMBL/GenBank/DDBJ whole genome shotgun (WGS) entry which is preliminary data.</text>
</comment>
<reference evidence="8 9" key="1">
    <citation type="journal article" date="2016" name="Nat. Commun.">
        <title>Thousands of microbial genomes shed light on interconnected biogeochemical processes in an aquifer system.</title>
        <authorList>
            <person name="Anantharaman K."/>
            <person name="Brown C.T."/>
            <person name="Hug L.A."/>
            <person name="Sharon I."/>
            <person name="Castelle C.J."/>
            <person name="Probst A.J."/>
            <person name="Thomas B.C."/>
            <person name="Singh A."/>
            <person name="Wilkins M.J."/>
            <person name="Karaoz U."/>
            <person name="Brodie E.L."/>
            <person name="Williams K.H."/>
            <person name="Hubbard S.S."/>
            <person name="Banfield J.F."/>
        </authorList>
    </citation>
    <scope>NUCLEOTIDE SEQUENCE [LARGE SCALE GENOMIC DNA]</scope>
</reference>
<dbReference type="PANTHER" id="PTHR12899">
    <property type="entry name" value="39S RIBOSOMAL PROTEIN L18, MITOCHONDRIAL"/>
    <property type="match status" value="1"/>
</dbReference>
<proteinExistence type="inferred from homology"/>
<dbReference type="CDD" id="cd00432">
    <property type="entry name" value="Ribosomal_L18_L5e"/>
    <property type="match status" value="1"/>
</dbReference>
<protein>
    <recommendedName>
        <fullName evidence="6 7">Large ribosomal subunit protein uL18</fullName>
    </recommendedName>
</protein>
<dbReference type="HAMAP" id="MF_01337_B">
    <property type="entry name" value="Ribosomal_uL18_B"/>
    <property type="match status" value="1"/>
</dbReference>
<dbReference type="InterPro" id="IPR004389">
    <property type="entry name" value="Ribosomal_uL18_bac-type"/>
</dbReference>
<dbReference type="NCBIfam" id="TIGR00060">
    <property type="entry name" value="L18_bact"/>
    <property type="match status" value="1"/>
</dbReference>
<keyword evidence="4 7" id="KW-0689">Ribosomal protein</keyword>
<name>A0A1F5BU56_9BACT</name>
<accession>A0A1F5BU56</accession>
<keyword evidence="2 7" id="KW-0699">rRNA-binding</keyword>
<dbReference type="GO" id="GO:0003735">
    <property type="term" value="F:structural constituent of ribosome"/>
    <property type="evidence" value="ECO:0007669"/>
    <property type="project" value="InterPro"/>
</dbReference>
<dbReference type="Gene3D" id="3.30.420.100">
    <property type="match status" value="1"/>
</dbReference>
<sequence>MDRVSIHKRIRAKVAGTTKRPRLSVFRSNQHIYAQLIDDEKGETLSAVSDAHIKKGKHTKSELAKMVGMEIAKKAKAAGVDKVVFDRGGFRYHGRVRHVADGAREGGLAF</sequence>
<dbReference type="AlphaFoldDB" id="A0A1F5BU56"/>
<keyword evidence="3 7" id="KW-0694">RNA-binding</keyword>
<evidence type="ECO:0000256" key="3">
    <source>
        <dbReference type="ARBA" id="ARBA00022884"/>
    </source>
</evidence>
<evidence type="ECO:0000313" key="9">
    <source>
        <dbReference type="Proteomes" id="UP000176650"/>
    </source>
</evidence>
<evidence type="ECO:0000256" key="7">
    <source>
        <dbReference type="HAMAP-Rule" id="MF_01337"/>
    </source>
</evidence>
<dbReference type="GO" id="GO:0006412">
    <property type="term" value="P:translation"/>
    <property type="evidence" value="ECO:0007669"/>
    <property type="project" value="UniProtKB-UniRule"/>
</dbReference>
<dbReference type="GO" id="GO:0008097">
    <property type="term" value="F:5S rRNA binding"/>
    <property type="evidence" value="ECO:0007669"/>
    <property type="project" value="TreeGrafter"/>
</dbReference>
<comment type="function">
    <text evidence="7">This is one of the proteins that bind and probably mediate the attachment of the 5S RNA into the large ribosomal subunit, where it forms part of the central protuberance.</text>
</comment>
<dbReference type="GO" id="GO:0022625">
    <property type="term" value="C:cytosolic large ribosomal subunit"/>
    <property type="evidence" value="ECO:0007669"/>
    <property type="project" value="TreeGrafter"/>
</dbReference>
<evidence type="ECO:0000256" key="4">
    <source>
        <dbReference type="ARBA" id="ARBA00022980"/>
    </source>
</evidence>
<organism evidence="8 9">
    <name type="scientific">Candidatus Azambacteria bacterium RIFCSPLOWO2_01_FULL_46_25</name>
    <dbReference type="NCBI Taxonomy" id="1797298"/>
    <lineage>
        <taxon>Bacteria</taxon>
        <taxon>Candidatus Azamiibacteriota</taxon>
    </lineage>
</organism>
<dbReference type="Proteomes" id="UP000176650">
    <property type="component" value="Unassembled WGS sequence"/>
</dbReference>
<dbReference type="InterPro" id="IPR057268">
    <property type="entry name" value="Ribosomal_L18"/>
</dbReference>
<dbReference type="Pfam" id="PF00861">
    <property type="entry name" value="Ribosomal_L18p"/>
    <property type="match status" value="1"/>
</dbReference>
<dbReference type="EMBL" id="MEYS01000002">
    <property type="protein sequence ID" value="OGD34127.1"/>
    <property type="molecule type" value="Genomic_DNA"/>
</dbReference>
<keyword evidence="5 7" id="KW-0687">Ribonucleoprotein</keyword>
<dbReference type="SUPFAM" id="SSF53137">
    <property type="entry name" value="Translational machinery components"/>
    <property type="match status" value="1"/>
</dbReference>
<dbReference type="InterPro" id="IPR005484">
    <property type="entry name" value="Ribosomal_uL18_bac/plant/anim"/>
</dbReference>
<dbReference type="FunFam" id="3.30.420.100:FF:000001">
    <property type="entry name" value="50S ribosomal protein L18"/>
    <property type="match status" value="1"/>
</dbReference>
<evidence type="ECO:0000256" key="6">
    <source>
        <dbReference type="ARBA" id="ARBA00035197"/>
    </source>
</evidence>
<dbReference type="PANTHER" id="PTHR12899:SF3">
    <property type="entry name" value="LARGE RIBOSOMAL SUBUNIT PROTEIN UL18M"/>
    <property type="match status" value="1"/>
</dbReference>
<comment type="subunit">
    <text evidence="7">Part of the 50S ribosomal subunit; part of the 5S rRNA/L5/L18/L25 subcomplex. Contacts the 5S and 23S rRNAs.</text>
</comment>
<evidence type="ECO:0000313" key="8">
    <source>
        <dbReference type="EMBL" id="OGD34127.1"/>
    </source>
</evidence>
<evidence type="ECO:0000256" key="2">
    <source>
        <dbReference type="ARBA" id="ARBA00022730"/>
    </source>
</evidence>
<comment type="similarity">
    <text evidence="1 7">Belongs to the universal ribosomal protein uL18 family.</text>
</comment>
<dbReference type="STRING" id="1797298.A2988_01455"/>
<gene>
    <name evidence="7" type="primary">rplR</name>
    <name evidence="8" type="ORF">A2988_01455</name>
</gene>
<evidence type="ECO:0000256" key="5">
    <source>
        <dbReference type="ARBA" id="ARBA00023274"/>
    </source>
</evidence>
<evidence type="ECO:0000256" key="1">
    <source>
        <dbReference type="ARBA" id="ARBA00007116"/>
    </source>
</evidence>